<reference evidence="1 2" key="1">
    <citation type="submission" date="2020-08" db="EMBL/GenBank/DDBJ databases">
        <title>A Genomic Blueprint of the Chicken Gut Microbiome.</title>
        <authorList>
            <person name="Gilroy R."/>
            <person name="Ravi A."/>
            <person name="Getino M."/>
            <person name="Pursley I."/>
            <person name="Horton D.L."/>
            <person name="Alikhan N.-F."/>
            <person name="Baker D."/>
            <person name="Gharbi K."/>
            <person name="Hall N."/>
            <person name="Watson M."/>
            <person name="Adriaenssens E.M."/>
            <person name="Foster-Nyarko E."/>
            <person name="Jarju S."/>
            <person name="Secka A."/>
            <person name="Antonio M."/>
            <person name="Oren A."/>
            <person name="Chaudhuri R."/>
            <person name="La Ragione R.M."/>
            <person name="Hildebrand F."/>
            <person name="Pallen M.J."/>
        </authorList>
    </citation>
    <scope>NUCLEOTIDE SEQUENCE [LARGE SCALE GENOMIC DNA]</scope>
    <source>
        <strain evidence="1 2">Sa3CUN2</strain>
    </source>
</reference>
<name>A0ABR8PD89_9LACO</name>
<dbReference type="PANTHER" id="PTHR10948:SF23">
    <property type="entry name" value="TRANSPOSASE INSI FOR INSERTION SEQUENCE ELEMENT IS30A-RELATED"/>
    <property type="match status" value="1"/>
</dbReference>
<organism evidence="1 2">
    <name type="scientific">Limosilactobacillus avistercoris</name>
    <dbReference type="NCBI Taxonomy" id="2762243"/>
    <lineage>
        <taxon>Bacteria</taxon>
        <taxon>Bacillati</taxon>
        <taxon>Bacillota</taxon>
        <taxon>Bacilli</taxon>
        <taxon>Lactobacillales</taxon>
        <taxon>Lactobacillaceae</taxon>
        <taxon>Limosilactobacillus</taxon>
    </lineage>
</organism>
<evidence type="ECO:0000313" key="1">
    <source>
        <dbReference type="EMBL" id="MBD7895245.1"/>
    </source>
</evidence>
<proteinExistence type="predicted"/>
<dbReference type="PANTHER" id="PTHR10948">
    <property type="entry name" value="TRANSPOSASE"/>
    <property type="match status" value="1"/>
</dbReference>
<dbReference type="EMBL" id="JACSQW010000014">
    <property type="protein sequence ID" value="MBD7895245.1"/>
    <property type="molecule type" value="Genomic_DNA"/>
</dbReference>
<keyword evidence="2" id="KW-1185">Reference proteome</keyword>
<comment type="caution">
    <text evidence="1">The sequence shown here is derived from an EMBL/GenBank/DDBJ whole genome shotgun (WGS) entry which is preliminary data.</text>
</comment>
<feature type="non-terminal residue" evidence="1">
    <location>
        <position position="1"/>
    </location>
</feature>
<protein>
    <submittedName>
        <fullName evidence="1">IS30 family transposase</fullName>
    </submittedName>
</protein>
<gene>
    <name evidence="1" type="ORF">H9564_05945</name>
</gene>
<dbReference type="InterPro" id="IPR051917">
    <property type="entry name" value="Transposase-Integrase"/>
</dbReference>
<accession>A0ABR8PD89</accession>
<sequence>TNGLIREYFPKRTDIDNYTEQDVEHCQKQLNQRPRRVVNCETLYEVFFDKPLHLV</sequence>
<dbReference type="Proteomes" id="UP000616837">
    <property type="component" value="Unassembled WGS sequence"/>
</dbReference>
<evidence type="ECO:0000313" key="2">
    <source>
        <dbReference type="Proteomes" id="UP000616837"/>
    </source>
</evidence>